<gene>
    <name evidence="2" type="ORF">OXH55_03095</name>
</gene>
<comment type="caution">
    <text evidence="2">The sequence shown here is derived from an EMBL/GenBank/DDBJ whole genome shotgun (WGS) entry which is preliminary data.</text>
</comment>
<evidence type="ECO:0000313" key="2">
    <source>
        <dbReference type="EMBL" id="MCY6369635.1"/>
    </source>
</evidence>
<dbReference type="PANTHER" id="PTHR43155:SF2">
    <property type="entry name" value="CYCLIC DI-GMP PHOSPHODIESTERASE PA4108"/>
    <property type="match status" value="1"/>
</dbReference>
<accession>A0ABT4CKQ8</accession>
<dbReference type="InterPro" id="IPR037522">
    <property type="entry name" value="HD_GYP_dom"/>
</dbReference>
<dbReference type="RefSeq" id="WP_268048010.1">
    <property type="nucleotide sequence ID" value="NZ_JAPQES010000001.1"/>
</dbReference>
<dbReference type="EMBL" id="JAPQES010000001">
    <property type="protein sequence ID" value="MCY6369635.1"/>
    <property type="molecule type" value="Genomic_DNA"/>
</dbReference>
<dbReference type="PROSITE" id="PS51832">
    <property type="entry name" value="HD_GYP"/>
    <property type="match status" value="1"/>
</dbReference>
<dbReference type="SUPFAM" id="SSF109604">
    <property type="entry name" value="HD-domain/PDEase-like"/>
    <property type="match status" value="1"/>
</dbReference>
<dbReference type="InterPro" id="IPR003607">
    <property type="entry name" value="HD/PDEase_dom"/>
</dbReference>
<dbReference type="Pfam" id="PF13487">
    <property type="entry name" value="HD_5"/>
    <property type="match status" value="1"/>
</dbReference>
<proteinExistence type="predicted"/>
<dbReference type="InterPro" id="IPR006675">
    <property type="entry name" value="HDIG_dom"/>
</dbReference>
<dbReference type="NCBIfam" id="TIGR00277">
    <property type="entry name" value="HDIG"/>
    <property type="match status" value="1"/>
</dbReference>
<evidence type="ECO:0000259" key="1">
    <source>
        <dbReference type="PROSITE" id="PS51832"/>
    </source>
</evidence>
<reference evidence="2" key="1">
    <citation type="submission" date="2022-12" db="EMBL/GenBank/DDBJ databases">
        <authorList>
            <person name="Wang J."/>
        </authorList>
    </citation>
    <scope>NUCLEOTIDE SEQUENCE</scope>
    <source>
        <strain evidence="2">HY-42-06</strain>
    </source>
</reference>
<name>A0ABT4CKQ8_9CLOT</name>
<feature type="domain" description="HD-GYP" evidence="1">
    <location>
        <begin position="118"/>
        <end position="314"/>
    </location>
</feature>
<keyword evidence="3" id="KW-1185">Reference proteome</keyword>
<organism evidence="2 3">
    <name type="scientific">Clostridium ganghwense</name>
    <dbReference type="NCBI Taxonomy" id="312089"/>
    <lineage>
        <taxon>Bacteria</taxon>
        <taxon>Bacillati</taxon>
        <taxon>Bacillota</taxon>
        <taxon>Clostridia</taxon>
        <taxon>Eubacteriales</taxon>
        <taxon>Clostridiaceae</taxon>
        <taxon>Clostridium</taxon>
    </lineage>
</organism>
<dbReference type="SMART" id="SM00471">
    <property type="entry name" value="HDc"/>
    <property type="match status" value="1"/>
</dbReference>
<protein>
    <submittedName>
        <fullName evidence="2">HD-GYP domain-containing protein</fullName>
    </submittedName>
</protein>
<dbReference type="PANTHER" id="PTHR43155">
    <property type="entry name" value="CYCLIC DI-GMP PHOSPHODIESTERASE PA4108-RELATED"/>
    <property type="match status" value="1"/>
</dbReference>
<dbReference type="CDD" id="cd00077">
    <property type="entry name" value="HDc"/>
    <property type="match status" value="1"/>
</dbReference>
<dbReference type="Proteomes" id="UP001079657">
    <property type="component" value="Unassembled WGS sequence"/>
</dbReference>
<dbReference type="Gene3D" id="1.10.3210.10">
    <property type="entry name" value="Hypothetical protein af1432"/>
    <property type="match status" value="1"/>
</dbReference>
<evidence type="ECO:0000313" key="3">
    <source>
        <dbReference type="Proteomes" id="UP001079657"/>
    </source>
</evidence>
<sequence length="355" mass="41120">MDKNVKELNVNELLPGMILAREIRKNGVKLLDKDVILNSKFIEKIKKVDYLLQVLVYDNEDEDKQIHDFIVKSIKKLNEKEKVFGEISNKLDNICKEIEVNSKISMTELRNVQKNLLEESKDYSSTMRSIINGRDVDEYIYRHSINVGILSNMLGKWIGLSVKDLNLLTYAGILHDIGKIRIDSKILNKKSKLTSEEFRIIKTHSVIGYEIVKHIPYMDENVSMGVLMHHERCDGSGYPLKLKDEKIHTFGKIIAIADEFDAMTSNRVYKKKQSPFKVLEIMQEEALSKLDFKFWSIFLNGMVNCYIGEMVKLNTGDVAKVVRMDINDISRPLLLVKDDFIDLKERKDIFIEDLI</sequence>